<sequence length="100" mass="10765">MPCGVGRSSHTLFVYIEATFGCSVYFAGKMEAFGVMGRHVLKTSSTSPFFGIYGVSDLEVPDFTRFSNKLASTVGRNIPTIQGLPCSMSLAVSDLNKNSE</sequence>
<dbReference type="EMBL" id="CM042883">
    <property type="protein sequence ID" value="KAI4378071.1"/>
    <property type="molecule type" value="Genomic_DNA"/>
</dbReference>
<proteinExistence type="predicted"/>
<name>A0ACB9RIK9_9MYRT</name>
<dbReference type="Proteomes" id="UP001057402">
    <property type="component" value="Chromosome 4"/>
</dbReference>
<comment type="caution">
    <text evidence="1">The sequence shown here is derived from an EMBL/GenBank/DDBJ whole genome shotgun (WGS) entry which is preliminary data.</text>
</comment>
<reference evidence="2" key="1">
    <citation type="journal article" date="2023" name="Front. Plant Sci.">
        <title>Chromosomal-level genome assembly of Melastoma candidum provides insights into trichome evolution.</title>
        <authorList>
            <person name="Zhong Y."/>
            <person name="Wu W."/>
            <person name="Sun C."/>
            <person name="Zou P."/>
            <person name="Liu Y."/>
            <person name="Dai S."/>
            <person name="Zhou R."/>
        </authorList>
    </citation>
    <scope>NUCLEOTIDE SEQUENCE [LARGE SCALE GENOMIC DNA]</scope>
</reference>
<keyword evidence="2" id="KW-1185">Reference proteome</keyword>
<accession>A0ACB9RIK9</accession>
<organism evidence="1 2">
    <name type="scientific">Melastoma candidum</name>
    <dbReference type="NCBI Taxonomy" id="119954"/>
    <lineage>
        <taxon>Eukaryota</taxon>
        <taxon>Viridiplantae</taxon>
        <taxon>Streptophyta</taxon>
        <taxon>Embryophyta</taxon>
        <taxon>Tracheophyta</taxon>
        <taxon>Spermatophyta</taxon>
        <taxon>Magnoliopsida</taxon>
        <taxon>eudicotyledons</taxon>
        <taxon>Gunneridae</taxon>
        <taxon>Pentapetalae</taxon>
        <taxon>rosids</taxon>
        <taxon>malvids</taxon>
        <taxon>Myrtales</taxon>
        <taxon>Melastomataceae</taxon>
        <taxon>Melastomatoideae</taxon>
        <taxon>Melastomateae</taxon>
        <taxon>Melastoma</taxon>
    </lineage>
</organism>
<evidence type="ECO:0000313" key="2">
    <source>
        <dbReference type="Proteomes" id="UP001057402"/>
    </source>
</evidence>
<evidence type="ECO:0000313" key="1">
    <source>
        <dbReference type="EMBL" id="KAI4378071.1"/>
    </source>
</evidence>
<protein>
    <submittedName>
        <fullName evidence="1">Uncharacterized protein</fullName>
    </submittedName>
</protein>
<gene>
    <name evidence="1" type="ORF">MLD38_015608</name>
</gene>